<dbReference type="Proteomes" id="UP000887159">
    <property type="component" value="Unassembled WGS sequence"/>
</dbReference>
<gene>
    <name evidence="2" type="ORF">TNCV_3727311</name>
</gene>
<accession>A0A8X6UW98</accession>
<reference evidence="2" key="1">
    <citation type="submission" date="2020-08" db="EMBL/GenBank/DDBJ databases">
        <title>Multicomponent nature underlies the extraordinary mechanical properties of spider dragline silk.</title>
        <authorList>
            <person name="Kono N."/>
            <person name="Nakamura H."/>
            <person name="Mori M."/>
            <person name="Yoshida Y."/>
            <person name="Ohtoshi R."/>
            <person name="Malay A.D."/>
            <person name="Moran D.A.P."/>
            <person name="Tomita M."/>
            <person name="Numata K."/>
            <person name="Arakawa K."/>
        </authorList>
    </citation>
    <scope>NUCLEOTIDE SEQUENCE</scope>
</reference>
<name>A0A8X6UW98_TRICX</name>
<evidence type="ECO:0000256" key="1">
    <source>
        <dbReference type="SAM" id="MobiDB-lite"/>
    </source>
</evidence>
<proteinExistence type="predicted"/>
<comment type="caution">
    <text evidence="2">The sequence shown here is derived from an EMBL/GenBank/DDBJ whole genome shotgun (WGS) entry which is preliminary data.</text>
</comment>
<organism evidence="2 3">
    <name type="scientific">Trichonephila clavipes</name>
    <name type="common">Golden silk orbweaver</name>
    <name type="synonym">Nephila clavipes</name>
    <dbReference type="NCBI Taxonomy" id="2585209"/>
    <lineage>
        <taxon>Eukaryota</taxon>
        <taxon>Metazoa</taxon>
        <taxon>Ecdysozoa</taxon>
        <taxon>Arthropoda</taxon>
        <taxon>Chelicerata</taxon>
        <taxon>Arachnida</taxon>
        <taxon>Araneae</taxon>
        <taxon>Araneomorphae</taxon>
        <taxon>Entelegynae</taxon>
        <taxon>Araneoidea</taxon>
        <taxon>Nephilidae</taxon>
        <taxon>Trichonephila</taxon>
    </lineage>
</organism>
<sequence length="108" mass="12269">MDALKLRRTPLRTAFMKAVNQEITKNDPSNCTQEAYNIEFEAIEGYTEKMIVWQVCMKIIMEADASRQKDNHSLVTSSSSESAQDSVPSVFRRVDKLAAFPQLVKENP</sequence>
<dbReference type="EMBL" id="BMAU01021010">
    <property type="protein sequence ID" value="GFX86462.1"/>
    <property type="molecule type" value="Genomic_DNA"/>
</dbReference>
<evidence type="ECO:0000313" key="2">
    <source>
        <dbReference type="EMBL" id="GFX86462.1"/>
    </source>
</evidence>
<protein>
    <submittedName>
        <fullName evidence="2">Uncharacterized protein</fullName>
    </submittedName>
</protein>
<feature type="compositionally biased region" description="Polar residues" evidence="1">
    <location>
        <begin position="73"/>
        <end position="87"/>
    </location>
</feature>
<keyword evidence="3" id="KW-1185">Reference proteome</keyword>
<dbReference type="AlphaFoldDB" id="A0A8X6UW98"/>
<evidence type="ECO:0000313" key="3">
    <source>
        <dbReference type="Proteomes" id="UP000887159"/>
    </source>
</evidence>
<feature type="region of interest" description="Disordered" evidence="1">
    <location>
        <begin position="66"/>
        <end position="87"/>
    </location>
</feature>